<keyword evidence="1 5" id="KW-0436">Ligase</keyword>
<dbReference type="Gene3D" id="3.30.300.30">
    <property type="match status" value="1"/>
</dbReference>
<dbReference type="PANTHER" id="PTHR43767">
    <property type="entry name" value="LONG-CHAIN-FATTY-ACID--COA LIGASE"/>
    <property type="match status" value="1"/>
</dbReference>
<evidence type="ECO:0000313" key="6">
    <source>
        <dbReference type="Proteomes" id="UP000076447"/>
    </source>
</evidence>
<sequence>MSAVPARQPTRPAPLLLDGVVPVPAEAADRYRAAGYWTDQTLGSLVRDAAAARPDATALVDGSRALTYADLDRAADELAHGFAALGLRRGDRVVVQLPSACELVEVLVALGRAGIVPVLALPAHRRTEVEYFAAHTGAVALVSAGVEQGFDHAALAREVGAAVGSVRHVVVAGGPPAAPDLSGHDERGPFALHSLDDVRRADLAAAHGPFEDAAHPSDVVLLQLSGGTTGTPKLIPRTHADYLYSVRESARICGLGPDSAYLAALPVAHNYGLTSPGVLGVLHAGGTVVLSPHGAPDVAFALIERHRVTHVALVPPLAHVWAASPLVAAHDLSSLQVLQVGGAKLGTSAAERLIEVFGDTLQQVFGMAEGLVCYTRAGDPRAVVVGTQGRPVSPADEVLVVDDDDHPVPPGEPGHLLTRGPYTIRGYYRAPEHDARSFTADGFYRTGDLVTRDADGYLTVVGRAKEQINRGGEKIAPAEVENHLRAHPGVLDASVVGEPDEYLGERAVARVVARPGAVAPTGPVLRRFLRERGIAAYKVPDRFETVEALATTAVGKVDRAHPAAAPAAPADPEPRTQPWSPR</sequence>
<organism evidence="5 6">
    <name type="scientific">Oerskovia enterophila</name>
    <dbReference type="NCBI Taxonomy" id="43678"/>
    <lineage>
        <taxon>Bacteria</taxon>
        <taxon>Bacillati</taxon>
        <taxon>Actinomycetota</taxon>
        <taxon>Actinomycetes</taxon>
        <taxon>Micrococcales</taxon>
        <taxon>Cellulomonadaceae</taxon>
        <taxon>Oerskovia</taxon>
    </lineage>
</organism>
<feature type="region of interest" description="Disordered" evidence="2">
    <location>
        <begin position="557"/>
        <end position="582"/>
    </location>
</feature>
<reference evidence="5 6" key="1">
    <citation type="submission" date="2016-01" db="EMBL/GenBank/DDBJ databases">
        <title>Genome sequence of Oerskovia enterophila VJag, an agar and cellulose degrading bacterium.</title>
        <authorList>
            <person name="Poehlein A."/>
            <person name="Jag V."/>
            <person name="Bengelsdorf F."/>
            <person name="Duerre P."/>
            <person name="Daniel R."/>
        </authorList>
    </citation>
    <scope>NUCLEOTIDE SEQUENCE [LARGE SCALE GENOMIC DNA]</scope>
    <source>
        <strain evidence="5 6">VJag</strain>
    </source>
</reference>
<dbReference type="GO" id="GO:0016878">
    <property type="term" value="F:acid-thiol ligase activity"/>
    <property type="evidence" value="ECO:0007669"/>
    <property type="project" value="UniProtKB-ARBA"/>
</dbReference>
<evidence type="ECO:0000256" key="1">
    <source>
        <dbReference type="ARBA" id="ARBA00022598"/>
    </source>
</evidence>
<dbReference type="Gene3D" id="2.30.38.10">
    <property type="entry name" value="Luciferase, Domain 3"/>
    <property type="match status" value="1"/>
</dbReference>
<evidence type="ECO:0000259" key="4">
    <source>
        <dbReference type="Pfam" id="PF13193"/>
    </source>
</evidence>
<dbReference type="Proteomes" id="UP000076447">
    <property type="component" value="Unassembled WGS sequence"/>
</dbReference>
<evidence type="ECO:0000259" key="3">
    <source>
        <dbReference type="Pfam" id="PF00501"/>
    </source>
</evidence>
<gene>
    <name evidence="5" type="primary">dhbE</name>
    <name evidence="5" type="ORF">OJAG_02170</name>
</gene>
<dbReference type="InterPro" id="IPR025110">
    <property type="entry name" value="AMP-bd_C"/>
</dbReference>
<dbReference type="SUPFAM" id="SSF56801">
    <property type="entry name" value="Acetyl-CoA synthetase-like"/>
    <property type="match status" value="1"/>
</dbReference>
<accession>A0A161XJY4</accession>
<dbReference type="Gene3D" id="3.40.50.980">
    <property type="match status" value="2"/>
</dbReference>
<evidence type="ECO:0000313" key="5">
    <source>
        <dbReference type="EMBL" id="KZM37087.1"/>
    </source>
</evidence>
<dbReference type="STRING" id="43678.OJAG_02170"/>
<name>A0A161XJY4_9CELL</name>
<feature type="domain" description="AMP-binding enzyme C-terminal" evidence="4">
    <location>
        <begin position="479"/>
        <end position="556"/>
    </location>
</feature>
<dbReference type="InterPro" id="IPR045851">
    <property type="entry name" value="AMP-bd_C_sf"/>
</dbReference>
<feature type="domain" description="AMP-dependent synthetase/ligase" evidence="3">
    <location>
        <begin position="47"/>
        <end position="428"/>
    </location>
</feature>
<dbReference type="InterPro" id="IPR050237">
    <property type="entry name" value="ATP-dep_AMP-bd_enzyme"/>
</dbReference>
<dbReference type="PATRIC" id="fig|43678.3.peg.230"/>
<evidence type="ECO:0000256" key="2">
    <source>
        <dbReference type="SAM" id="MobiDB-lite"/>
    </source>
</evidence>
<dbReference type="InterPro" id="IPR020845">
    <property type="entry name" value="AMP-binding_CS"/>
</dbReference>
<proteinExistence type="predicted"/>
<dbReference type="PROSITE" id="PS00455">
    <property type="entry name" value="AMP_BINDING"/>
    <property type="match status" value="1"/>
</dbReference>
<dbReference type="Pfam" id="PF00501">
    <property type="entry name" value="AMP-binding"/>
    <property type="match status" value="1"/>
</dbReference>
<protein>
    <submittedName>
        <fullName evidence="5">2,3-dihydroxybenzoate-AMP ligase</fullName>
        <ecNumber evidence="5">6.3.2.-</ecNumber>
    </submittedName>
</protein>
<dbReference type="InterPro" id="IPR000873">
    <property type="entry name" value="AMP-dep_synth/lig_dom"/>
</dbReference>
<dbReference type="FunFam" id="2.30.38.10:FF:000003">
    <property type="entry name" value="Vibriobactin-specific 2,3-dihydroxybenzoate-AMP ligase"/>
    <property type="match status" value="1"/>
</dbReference>
<dbReference type="EC" id="6.3.2.-" evidence="5"/>
<dbReference type="RefSeq" id="WP_068706736.1">
    <property type="nucleotide sequence ID" value="NZ_LRIE01000029.1"/>
</dbReference>
<comment type="caution">
    <text evidence="5">The sequence shown here is derived from an EMBL/GenBank/DDBJ whole genome shotgun (WGS) entry which is preliminary data.</text>
</comment>
<dbReference type="PANTHER" id="PTHR43767:SF1">
    <property type="entry name" value="NONRIBOSOMAL PEPTIDE SYNTHASE PES1 (EUROFUNG)-RELATED"/>
    <property type="match status" value="1"/>
</dbReference>
<dbReference type="AlphaFoldDB" id="A0A161XJY4"/>
<dbReference type="Pfam" id="PF13193">
    <property type="entry name" value="AMP-binding_C"/>
    <property type="match status" value="1"/>
</dbReference>
<dbReference type="EMBL" id="LRIE01000029">
    <property type="protein sequence ID" value="KZM37087.1"/>
    <property type="molecule type" value="Genomic_DNA"/>
</dbReference>